<evidence type="ECO:0000313" key="1">
    <source>
        <dbReference type="EMBL" id="ADD93934.1"/>
    </source>
</evidence>
<accession>D6PDY3</accession>
<organism evidence="1">
    <name type="scientific">uncultured marine bacterium MedDCM-OCT-S08-C235</name>
    <dbReference type="NCBI Taxonomy" id="743074"/>
    <lineage>
        <taxon>Bacteria</taxon>
        <taxon>environmental samples</taxon>
    </lineage>
</organism>
<proteinExistence type="predicted"/>
<name>D6PDY3_9BACT</name>
<dbReference type="EMBL" id="GU943005">
    <property type="protein sequence ID" value="ADD93934.1"/>
    <property type="molecule type" value="Genomic_DNA"/>
</dbReference>
<sequence>MATTKIDICARALVMIGASPISSFSDGTTESTVASNLYLDTIKNMLSSYRWRFASKQSQLSRLTDTPDHRWDSAYQLPSDLVGLHGVFVNDTPIKFERYGDMVIMMQYQPIVYMQIILL</sequence>
<dbReference type="AlphaFoldDB" id="D6PDY3"/>
<reference evidence="1" key="1">
    <citation type="journal article" date="2010" name="ISME J.">
        <title>Metagenome of the Mediterranean deep chlorophyll maximum studied by direct and fosmid library 454 pyrosequencing.</title>
        <authorList>
            <person name="Ghai R."/>
            <person name="Martin-Cuadrado A.B."/>
            <person name="Molto A.G."/>
            <person name="Heredia I.G."/>
            <person name="Cabrera R."/>
            <person name="Martin J."/>
            <person name="Verdu M."/>
            <person name="Deschamps P."/>
            <person name="Moreira D."/>
            <person name="Lopez-Garcia P."/>
            <person name="Mira A."/>
            <person name="Rodriguez-Valera F."/>
        </authorList>
    </citation>
    <scope>NUCLEOTIDE SEQUENCE</scope>
</reference>
<protein>
    <submittedName>
        <fullName evidence="1">Uncharacterized protein</fullName>
    </submittedName>
</protein>